<proteinExistence type="predicted"/>
<dbReference type="AlphaFoldDB" id="A0A4Z1KD90"/>
<dbReference type="Proteomes" id="UP000297280">
    <property type="component" value="Unassembled WGS sequence"/>
</dbReference>
<name>A0A4Z1KD90_9HELO</name>
<keyword evidence="2" id="KW-1185">Reference proteome</keyword>
<evidence type="ECO:0000313" key="1">
    <source>
        <dbReference type="EMBL" id="TGO83620.1"/>
    </source>
</evidence>
<gene>
    <name evidence="1" type="ORF">BPOR_0618g00060</name>
</gene>
<organism evidence="1 2">
    <name type="scientific">Botrytis porri</name>
    <dbReference type="NCBI Taxonomy" id="87229"/>
    <lineage>
        <taxon>Eukaryota</taxon>
        <taxon>Fungi</taxon>
        <taxon>Dikarya</taxon>
        <taxon>Ascomycota</taxon>
        <taxon>Pezizomycotina</taxon>
        <taxon>Leotiomycetes</taxon>
        <taxon>Helotiales</taxon>
        <taxon>Sclerotiniaceae</taxon>
        <taxon>Botrytis</taxon>
    </lineage>
</organism>
<protein>
    <submittedName>
        <fullName evidence="1">Uncharacterized protein</fullName>
    </submittedName>
</protein>
<dbReference type="EMBL" id="PQXO01000617">
    <property type="protein sequence ID" value="TGO83620.1"/>
    <property type="molecule type" value="Genomic_DNA"/>
</dbReference>
<accession>A0A4Z1KD90</accession>
<sequence length="220" mass="24957">MSIVHPISSEICGDLLTDVKEMVREYKNYQRFQAERLKNVLKQTELAIDVTRNPRMEPSSVFNYPEDINFLEQFAIHYKQGVGLSDDAYQVYLINVSIILKRALPTLEDEYENVCPWSLILKVNSSDLCPHGPFCKYKQKYNLSQVPANHPGPPDGTTHSAVVGSCQDEYAVQPGETKPEGCKVKGYCALQHKEDCNSKADCDAIILYAVACLHRDRLWE</sequence>
<comment type="caution">
    <text evidence="1">The sequence shown here is derived from an EMBL/GenBank/DDBJ whole genome shotgun (WGS) entry which is preliminary data.</text>
</comment>
<evidence type="ECO:0000313" key="2">
    <source>
        <dbReference type="Proteomes" id="UP000297280"/>
    </source>
</evidence>
<reference evidence="1 2" key="1">
    <citation type="submission" date="2017-12" db="EMBL/GenBank/DDBJ databases">
        <title>Comparative genomics of Botrytis spp.</title>
        <authorList>
            <person name="Valero-Jimenez C.A."/>
            <person name="Tapia P."/>
            <person name="Veloso J."/>
            <person name="Silva-Moreno E."/>
            <person name="Staats M."/>
            <person name="Valdes J.H."/>
            <person name="Van Kan J.A.L."/>
        </authorList>
    </citation>
    <scope>NUCLEOTIDE SEQUENCE [LARGE SCALE GENOMIC DNA]</scope>
    <source>
        <strain evidence="1 2">MUCL3349</strain>
    </source>
</reference>